<dbReference type="SMART" id="SM00420">
    <property type="entry name" value="HTH_DEOR"/>
    <property type="match status" value="1"/>
</dbReference>
<dbReference type="InterPro" id="IPR051534">
    <property type="entry name" value="CBASS_pafABC_assoc_protein"/>
</dbReference>
<dbReference type="Gene3D" id="1.10.10.10">
    <property type="entry name" value="Winged helix-like DNA-binding domain superfamily/Winged helix DNA-binding domain"/>
    <property type="match status" value="1"/>
</dbReference>
<evidence type="ECO:0000256" key="1">
    <source>
        <dbReference type="ARBA" id="ARBA00023015"/>
    </source>
</evidence>
<keyword evidence="6" id="KW-1185">Reference proteome</keyword>
<keyword evidence="1" id="KW-0805">Transcription regulation</keyword>
<dbReference type="PROSITE" id="PS00894">
    <property type="entry name" value="HTH_DEOR_1"/>
    <property type="match status" value="1"/>
</dbReference>
<dbReference type="Pfam" id="PF13280">
    <property type="entry name" value="WYL"/>
    <property type="match status" value="1"/>
</dbReference>
<evidence type="ECO:0000259" key="4">
    <source>
        <dbReference type="PROSITE" id="PS51000"/>
    </source>
</evidence>
<keyword evidence="3" id="KW-0804">Transcription</keyword>
<protein>
    <submittedName>
        <fullName evidence="5">Predicted DNA-binding transcriptional regulator YafY, contains an HTH and WYL domains</fullName>
    </submittedName>
</protein>
<dbReference type="InterPro" id="IPR001034">
    <property type="entry name" value="DeoR_HTH"/>
</dbReference>
<evidence type="ECO:0000256" key="2">
    <source>
        <dbReference type="ARBA" id="ARBA00023125"/>
    </source>
</evidence>
<dbReference type="PROSITE" id="PS51000">
    <property type="entry name" value="HTH_DEOR_2"/>
    <property type="match status" value="1"/>
</dbReference>
<dbReference type="Proteomes" id="UP000198662">
    <property type="component" value="Unassembled WGS sequence"/>
</dbReference>
<dbReference type="PANTHER" id="PTHR34580">
    <property type="match status" value="1"/>
</dbReference>
<feature type="domain" description="HTH deoR-type" evidence="4">
    <location>
        <begin position="4"/>
        <end position="63"/>
    </location>
</feature>
<evidence type="ECO:0000313" key="6">
    <source>
        <dbReference type="Proteomes" id="UP000198662"/>
    </source>
</evidence>
<dbReference type="InterPro" id="IPR036388">
    <property type="entry name" value="WH-like_DNA-bd_sf"/>
</dbReference>
<dbReference type="GO" id="GO:0003700">
    <property type="term" value="F:DNA-binding transcription factor activity"/>
    <property type="evidence" value="ECO:0007669"/>
    <property type="project" value="InterPro"/>
</dbReference>
<dbReference type="InterPro" id="IPR036390">
    <property type="entry name" value="WH_DNA-bd_sf"/>
</dbReference>
<dbReference type="STRING" id="380244.SAMN05216298_0271"/>
<dbReference type="InterPro" id="IPR013196">
    <property type="entry name" value="HTH_11"/>
</dbReference>
<dbReference type="Pfam" id="PF08279">
    <property type="entry name" value="HTH_11"/>
    <property type="match status" value="1"/>
</dbReference>
<dbReference type="PANTHER" id="PTHR34580:SF3">
    <property type="entry name" value="PROTEIN PAFB"/>
    <property type="match status" value="1"/>
</dbReference>
<dbReference type="RefSeq" id="WP_091041493.1">
    <property type="nucleotide sequence ID" value="NZ_FNGF01000001.1"/>
</dbReference>
<dbReference type="EMBL" id="FNGF01000001">
    <property type="protein sequence ID" value="SDK49534.1"/>
    <property type="molecule type" value="Genomic_DNA"/>
</dbReference>
<gene>
    <name evidence="5" type="ORF">SAMN05216298_0271</name>
</gene>
<keyword evidence="2 5" id="KW-0238">DNA-binding</keyword>
<dbReference type="InterPro" id="IPR026881">
    <property type="entry name" value="WYL_dom"/>
</dbReference>
<proteinExistence type="predicted"/>
<dbReference type="GO" id="GO:0003677">
    <property type="term" value="F:DNA binding"/>
    <property type="evidence" value="ECO:0007669"/>
    <property type="project" value="UniProtKB-KW"/>
</dbReference>
<evidence type="ECO:0000313" key="5">
    <source>
        <dbReference type="EMBL" id="SDK49534.1"/>
    </source>
</evidence>
<dbReference type="OrthoDB" id="8555652at2"/>
<accession>A0A1G9CDK4</accession>
<dbReference type="SUPFAM" id="SSF46785">
    <property type="entry name" value="Winged helix' DNA-binding domain"/>
    <property type="match status" value="1"/>
</dbReference>
<reference evidence="6" key="1">
    <citation type="submission" date="2016-10" db="EMBL/GenBank/DDBJ databases">
        <authorList>
            <person name="Varghese N."/>
            <person name="Submissions S."/>
        </authorList>
    </citation>
    <scope>NUCLEOTIDE SEQUENCE [LARGE SCALE GENOMIC DNA]</scope>
    <source>
        <strain evidence="6">CGMCC 4.3147</strain>
    </source>
</reference>
<dbReference type="AlphaFoldDB" id="A0A1G9CDK4"/>
<name>A0A1G9CDK4_9ACTN</name>
<organism evidence="5 6">
    <name type="scientific">Glycomyces sambucus</name>
    <dbReference type="NCBI Taxonomy" id="380244"/>
    <lineage>
        <taxon>Bacteria</taxon>
        <taxon>Bacillati</taxon>
        <taxon>Actinomycetota</taxon>
        <taxon>Actinomycetes</taxon>
        <taxon>Glycomycetales</taxon>
        <taxon>Glycomycetaceae</taxon>
        <taxon>Glycomyces</taxon>
    </lineage>
</organism>
<sequence length="319" mass="35155">MSDSTGRALALLNLLQAHRHWSAPELSGRLGVTVRTVRRDVERLRDLGYRIDSTTGAHGGYRLEAGASMPPLLLSDEEAVTIAVGLRLVAAGRLRRGAESALSVLAKLEQVLPPRLRRRVSALAPALRHSPGTGGVATEVLTDLALACRDRERVRLAYTPAGGERQERRVEPHALVPAAGHWYLVCWDLHRADWRTFRVDRVGEVEHLRVGFAPRELPPERVDALVTVSRTWGPRSRDAVAVVDMPLAEFTAEFGEWAQGAQADGPERTRWPVGGESARDIAYGLSWLPAGTSYRVEIAEGDRAELRESLQRMLAALDR</sequence>
<evidence type="ECO:0000256" key="3">
    <source>
        <dbReference type="ARBA" id="ARBA00023163"/>
    </source>
</evidence>
<dbReference type="InterPro" id="IPR018356">
    <property type="entry name" value="Tscrpt_reg_HTH_DeoR_CS"/>
</dbReference>
<dbReference type="PROSITE" id="PS52050">
    <property type="entry name" value="WYL"/>
    <property type="match status" value="1"/>
</dbReference>